<dbReference type="EMBL" id="CAJPWZ010000931">
    <property type="protein sequence ID" value="CAG2203886.1"/>
    <property type="molecule type" value="Genomic_DNA"/>
</dbReference>
<feature type="coiled-coil region" evidence="1">
    <location>
        <begin position="126"/>
        <end position="158"/>
    </location>
</feature>
<dbReference type="Gene3D" id="3.20.20.80">
    <property type="entry name" value="Glycosidases"/>
    <property type="match status" value="2"/>
</dbReference>
<gene>
    <name evidence="2" type="ORF">MEDL_18252</name>
</gene>
<keyword evidence="1" id="KW-0175">Coiled coil</keyword>
<evidence type="ECO:0000256" key="1">
    <source>
        <dbReference type="SAM" id="Coils"/>
    </source>
</evidence>
<dbReference type="AlphaFoldDB" id="A0A8S3RAJ2"/>
<dbReference type="Proteomes" id="UP000683360">
    <property type="component" value="Unassembled WGS sequence"/>
</dbReference>
<proteinExistence type="predicted"/>
<dbReference type="InterPro" id="IPR017853">
    <property type="entry name" value="GH"/>
</dbReference>
<protein>
    <submittedName>
        <fullName evidence="2">Mannan endo-1,4-beta-mannosidase</fullName>
    </submittedName>
</protein>
<dbReference type="SUPFAM" id="SSF51445">
    <property type="entry name" value="(Trans)glycosidases"/>
    <property type="match status" value="2"/>
</dbReference>
<reference evidence="2" key="1">
    <citation type="submission" date="2021-03" db="EMBL/GenBank/DDBJ databases">
        <authorList>
            <person name="Bekaert M."/>
        </authorList>
    </citation>
    <scope>NUCLEOTIDE SEQUENCE</scope>
</reference>
<comment type="caution">
    <text evidence="2">The sequence shown here is derived from an EMBL/GenBank/DDBJ whole genome shotgun (WGS) entry which is preliminary data.</text>
</comment>
<evidence type="ECO:0000313" key="2">
    <source>
        <dbReference type="EMBL" id="CAG2203886.1"/>
    </source>
</evidence>
<accession>A0A8S3RAJ2</accession>
<organism evidence="2 3">
    <name type="scientific">Mytilus edulis</name>
    <name type="common">Blue mussel</name>
    <dbReference type="NCBI Taxonomy" id="6550"/>
    <lineage>
        <taxon>Eukaryota</taxon>
        <taxon>Metazoa</taxon>
        <taxon>Spiralia</taxon>
        <taxon>Lophotrochozoa</taxon>
        <taxon>Mollusca</taxon>
        <taxon>Bivalvia</taxon>
        <taxon>Autobranchia</taxon>
        <taxon>Pteriomorphia</taxon>
        <taxon>Mytilida</taxon>
        <taxon>Mytiloidea</taxon>
        <taxon>Mytilidae</taxon>
        <taxon>Mytilinae</taxon>
        <taxon>Mytilus</taxon>
    </lineage>
</organism>
<name>A0A8S3RAJ2_MYTED</name>
<dbReference type="PANTHER" id="PTHR37398">
    <property type="entry name" value="ENDO-BETA-1,4-MANNANASE"/>
    <property type="match status" value="1"/>
</dbReference>
<evidence type="ECO:0000313" key="3">
    <source>
        <dbReference type="Proteomes" id="UP000683360"/>
    </source>
</evidence>
<sequence>MTRVVLMLASRLGEMADIIKAGEEAFDSGQFHSLRMYYRCQKWMLNTIRSCNFYSLCYGNVGRDQKNQFQIELRNRFEVLKDGPDLDINNEWEVGRDIIKEVCEDVLGRKTNKKKDWMSHGTWDKVEERRKMKENLNNARTRAKKQEAQNKHQLLNKEVKKCSFSNFYLLLFFEGCQARLSVSGTNLNYNGHHIFLSGANQAWVNYARDFGHNQYSKGKSTFESTLSDIQSHGGNSVNLTIITQQGTLSFYQVHTYDWQNHFGNESPFKHSFSNFRLKKPMVIGEFNQEHGAGMSSESMFEWAYTKGYSGAWTWSRTDVSWNNQLRGIQHLKSRTDHGQVNFGL</sequence>
<dbReference type="PANTHER" id="PTHR37398:SF3">
    <property type="entry name" value="GLYCOSIDE HYDROLASE FAMILY 5 DOMAIN-CONTAINING PROTEIN"/>
    <property type="match status" value="1"/>
</dbReference>
<keyword evidence="3" id="KW-1185">Reference proteome</keyword>
<dbReference type="OrthoDB" id="406631at2759"/>